<name>A0A4Z1SRL5_GIAMU</name>
<protein>
    <submittedName>
        <fullName evidence="1">Mob1-like protein</fullName>
    </submittedName>
</protein>
<dbReference type="InterPro" id="IPR036703">
    <property type="entry name" value="MOB_kinase_act_sf"/>
</dbReference>
<dbReference type="PANTHER" id="PTHR22599">
    <property type="entry name" value="MPS ONE BINDER KINASE ACTIVATOR-LIKE MOB"/>
    <property type="match status" value="1"/>
</dbReference>
<gene>
    <name evidence="1" type="ORF">GMRT_11928</name>
</gene>
<keyword evidence="2" id="KW-1185">Reference proteome</keyword>
<evidence type="ECO:0000313" key="2">
    <source>
        <dbReference type="Proteomes" id="UP000315496"/>
    </source>
</evidence>
<dbReference type="OrthoDB" id="8170117at2759"/>
<dbReference type="InterPro" id="IPR005301">
    <property type="entry name" value="MOB_kinase_act_fam"/>
</dbReference>
<organism evidence="1 2">
    <name type="scientific">Giardia muris</name>
    <dbReference type="NCBI Taxonomy" id="5742"/>
    <lineage>
        <taxon>Eukaryota</taxon>
        <taxon>Metamonada</taxon>
        <taxon>Diplomonadida</taxon>
        <taxon>Hexamitidae</taxon>
        <taxon>Giardiinae</taxon>
        <taxon>Giardia</taxon>
    </lineage>
</organism>
<dbReference type="Proteomes" id="UP000315496">
    <property type="component" value="Chromosome 2"/>
</dbReference>
<dbReference type="EMBL" id="VDLU01000002">
    <property type="protein sequence ID" value="TNJ28542.1"/>
    <property type="molecule type" value="Genomic_DNA"/>
</dbReference>
<dbReference type="SMART" id="SM01388">
    <property type="entry name" value="Mob1_phocein"/>
    <property type="match status" value="1"/>
</dbReference>
<dbReference type="Pfam" id="PF03637">
    <property type="entry name" value="Mob1_phocein"/>
    <property type="match status" value="1"/>
</dbReference>
<dbReference type="SUPFAM" id="SSF101152">
    <property type="entry name" value="Mob1/phocein"/>
    <property type="match status" value="1"/>
</dbReference>
<accession>A0A4Z1SRL5</accession>
<proteinExistence type="predicted"/>
<reference evidence="1" key="1">
    <citation type="submission" date="2019-05" db="EMBL/GenBank/DDBJ databases">
        <title>The compact genome of Giardia muris reveals important steps in the evolution of intestinal protozoan parasites.</title>
        <authorList>
            <person name="Xu F."/>
            <person name="Jimenez-Gonzalez A."/>
            <person name="Einarsson E."/>
            <person name="Astvaldsson A."/>
            <person name="Peirasmaki D."/>
            <person name="Eckmann L."/>
            <person name="Andersson J.O."/>
            <person name="Svard S.G."/>
            <person name="Jerlstrom-Hultqvist J."/>
        </authorList>
    </citation>
    <scope>NUCLEOTIDE SEQUENCE [LARGE SCALE GENOMIC DNA]</scope>
    <source>
        <strain evidence="1">Roberts-Thomson</strain>
    </source>
</reference>
<dbReference type="VEuPathDB" id="GiardiaDB:GMRT_11928"/>
<sequence>MPVTAVKTRTVKIVKATGPGGPALPLEEFTPEVLLDFFGDRISVDLLDCVVVPPDEDLNEWLAVNTHEFYEISKTIYTAIEDACTEACETCREMNAGPNFKYRWQDGKTYKKPTVVSAPQYISLLYQWVSAQVMDESLFPTDSRNPLPKDFPKVVKNIFRRLFRVYAHIFLCHYNVVVERDLITVFNTCLAHFLLFAKTYQLIDPPELEPLAFILRSLDTPSRGAERPLASTGE</sequence>
<dbReference type="AlphaFoldDB" id="A0A4Z1SRL5"/>
<evidence type="ECO:0000313" key="1">
    <source>
        <dbReference type="EMBL" id="TNJ28542.1"/>
    </source>
</evidence>
<dbReference type="Gene3D" id="1.20.140.30">
    <property type="entry name" value="MOB kinase activator"/>
    <property type="match status" value="1"/>
</dbReference>
<comment type="caution">
    <text evidence="1">The sequence shown here is derived from an EMBL/GenBank/DDBJ whole genome shotgun (WGS) entry which is preliminary data.</text>
</comment>